<keyword evidence="2" id="KW-1185">Reference proteome</keyword>
<dbReference type="AlphaFoldDB" id="A0A2G2ZCE4"/>
<dbReference type="STRING" id="4072.A0A2G2ZCE4"/>
<evidence type="ECO:0000313" key="2">
    <source>
        <dbReference type="Proteomes" id="UP000222542"/>
    </source>
</evidence>
<proteinExistence type="predicted"/>
<reference evidence="1 2" key="2">
    <citation type="journal article" date="2017" name="Genome Biol.">
        <title>New reference genome sequences of hot pepper reveal the massive evolution of plant disease-resistance genes by retroduplication.</title>
        <authorList>
            <person name="Kim S."/>
            <person name="Park J."/>
            <person name="Yeom S.I."/>
            <person name="Kim Y.M."/>
            <person name="Seo E."/>
            <person name="Kim K.T."/>
            <person name="Kim M.S."/>
            <person name="Lee J.M."/>
            <person name="Cheong K."/>
            <person name="Shin H.S."/>
            <person name="Kim S.B."/>
            <person name="Han K."/>
            <person name="Lee J."/>
            <person name="Park M."/>
            <person name="Lee H.A."/>
            <person name="Lee H.Y."/>
            <person name="Lee Y."/>
            <person name="Oh S."/>
            <person name="Lee J.H."/>
            <person name="Choi E."/>
            <person name="Choi E."/>
            <person name="Lee S.E."/>
            <person name="Jeon J."/>
            <person name="Kim H."/>
            <person name="Choi G."/>
            <person name="Song H."/>
            <person name="Lee J."/>
            <person name="Lee S.C."/>
            <person name="Kwon J.K."/>
            <person name="Lee H.Y."/>
            <person name="Koo N."/>
            <person name="Hong Y."/>
            <person name="Kim R.W."/>
            <person name="Kang W.H."/>
            <person name="Huh J.H."/>
            <person name="Kang B.C."/>
            <person name="Yang T.J."/>
            <person name="Lee Y.H."/>
            <person name="Bennetzen J.L."/>
            <person name="Choi D."/>
        </authorList>
    </citation>
    <scope>NUCLEOTIDE SEQUENCE [LARGE SCALE GENOMIC DNA]</scope>
    <source>
        <strain evidence="2">cv. CM334</strain>
    </source>
</reference>
<dbReference type="PANTHER" id="PTHR33103">
    <property type="entry name" value="OS01G0153900 PROTEIN"/>
    <property type="match status" value="1"/>
</dbReference>
<dbReference type="Proteomes" id="UP000222542">
    <property type="component" value="Unassembled WGS sequence"/>
</dbReference>
<dbReference type="SMR" id="A0A2G2ZCE4"/>
<dbReference type="PANTHER" id="PTHR33103:SF108">
    <property type="entry name" value="DUF674 DOMAIN-CONTAINING PROTEIN"/>
    <property type="match status" value="1"/>
</dbReference>
<name>A0A2G2ZCE4_CAPAN</name>
<dbReference type="InterPro" id="IPR007750">
    <property type="entry name" value="DUF674"/>
</dbReference>
<sequence length="178" mass="19831">MATSETKLSMKLLIDTKAKKVLFAEVDKDCIDFLFHILSLPLGRVTKLLKDRGMNGCLNNLYQSVEDLNDSYLESKNIILQPECPHLSKPYDKNDELCYSAACTCGPAANRGFVKELQVKYMVMDDLVVKPLSAVSSITALKDNFNVKDVGALHEEVVQFGTQEALKLLKLSLESKTI</sequence>
<protein>
    <recommendedName>
        <fullName evidence="3">DUF674 domain-containing protein</fullName>
    </recommendedName>
</protein>
<dbReference type="OMA" id="CFESDSH"/>
<dbReference type="Pfam" id="PF05056">
    <property type="entry name" value="DUF674"/>
    <property type="match status" value="2"/>
</dbReference>
<evidence type="ECO:0008006" key="3">
    <source>
        <dbReference type="Google" id="ProtNLM"/>
    </source>
</evidence>
<gene>
    <name evidence="1" type="ORF">T459_17701</name>
</gene>
<evidence type="ECO:0000313" key="1">
    <source>
        <dbReference type="EMBL" id="PHT79649.1"/>
    </source>
</evidence>
<dbReference type="EMBL" id="AYRZ02000006">
    <property type="protein sequence ID" value="PHT79649.1"/>
    <property type="molecule type" value="Genomic_DNA"/>
</dbReference>
<reference evidence="1 2" key="1">
    <citation type="journal article" date="2014" name="Nat. Genet.">
        <title>Genome sequence of the hot pepper provides insights into the evolution of pungency in Capsicum species.</title>
        <authorList>
            <person name="Kim S."/>
            <person name="Park M."/>
            <person name="Yeom S.I."/>
            <person name="Kim Y.M."/>
            <person name="Lee J.M."/>
            <person name="Lee H.A."/>
            <person name="Seo E."/>
            <person name="Choi J."/>
            <person name="Cheong K."/>
            <person name="Kim K.T."/>
            <person name="Jung K."/>
            <person name="Lee G.W."/>
            <person name="Oh S.K."/>
            <person name="Bae C."/>
            <person name="Kim S.B."/>
            <person name="Lee H.Y."/>
            <person name="Kim S.Y."/>
            <person name="Kim M.S."/>
            <person name="Kang B.C."/>
            <person name="Jo Y.D."/>
            <person name="Yang H.B."/>
            <person name="Jeong H.J."/>
            <person name="Kang W.H."/>
            <person name="Kwon J.K."/>
            <person name="Shin C."/>
            <person name="Lim J.Y."/>
            <person name="Park J.H."/>
            <person name="Huh J.H."/>
            <person name="Kim J.S."/>
            <person name="Kim B.D."/>
            <person name="Cohen O."/>
            <person name="Paran I."/>
            <person name="Suh M.C."/>
            <person name="Lee S.B."/>
            <person name="Kim Y.K."/>
            <person name="Shin Y."/>
            <person name="Noh S.J."/>
            <person name="Park J."/>
            <person name="Seo Y.S."/>
            <person name="Kwon S.Y."/>
            <person name="Kim H.A."/>
            <person name="Park J.M."/>
            <person name="Kim H.J."/>
            <person name="Choi S.B."/>
            <person name="Bosland P.W."/>
            <person name="Reeves G."/>
            <person name="Jo S.H."/>
            <person name="Lee B.W."/>
            <person name="Cho H.T."/>
            <person name="Choi H.S."/>
            <person name="Lee M.S."/>
            <person name="Yu Y."/>
            <person name="Do Choi Y."/>
            <person name="Park B.S."/>
            <person name="van Deynze A."/>
            <person name="Ashrafi H."/>
            <person name="Hill T."/>
            <person name="Kim W.T."/>
            <person name="Pai H.S."/>
            <person name="Ahn H.K."/>
            <person name="Yeam I."/>
            <person name="Giovannoni J.J."/>
            <person name="Rose J.K."/>
            <person name="Sorensen I."/>
            <person name="Lee S.J."/>
            <person name="Kim R.W."/>
            <person name="Choi I.Y."/>
            <person name="Choi B.S."/>
            <person name="Lim J.S."/>
            <person name="Lee Y.H."/>
            <person name="Choi D."/>
        </authorList>
    </citation>
    <scope>NUCLEOTIDE SEQUENCE [LARGE SCALE GENOMIC DNA]</scope>
    <source>
        <strain evidence="2">cv. CM334</strain>
    </source>
</reference>
<dbReference type="Gramene" id="PHT79649">
    <property type="protein sequence ID" value="PHT79649"/>
    <property type="gene ID" value="T459_17701"/>
</dbReference>
<comment type="caution">
    <text evidence="1">The sequence shown here is derived from an EMBL/GenBank/DDBJ whole genome shotgun (WGS) entry which is preliminary data.</text>
</comment>
<organism evidence="1 2">
    <name type="scientific">Capsicum annuum</name>
    <name type="common">Capsicum pepper</name>
    <dbReference type="NCBI Taxonomy" id="4072"/>
    <lineage>
        <taxon>Eukaryota</taxon>
        <taxon>Viridiplantae</taxon>
        <taxon>Streptophyta</taxon>
        <taxon>Embryophyta</taxon>
        <taxon>Tracheophyta</taxon>
        <taxon>Spermatophyta</taxon>
        <taxon>Magnoliopsida</taxon>
        <taxon>eudicotyledons</taxon>
        <taxon>Gunneridae</taxon>
        <taxon>Pentapetalae</taxon>
        <taxon>asterids</taxon>
        <taxon>lamiids</taxon>
        <taxon>Solanales</taxon>
        <taxon>Solanaceae</taxon>
        <taxon>Solanoideae</taxon>
        <taxon>Capsiceae</taxon>
        <taxon>Capsicum</taxon>
    </lineage>
</organism>
<accession>A0A2G2ZCE4</accession>